<feature type="signal peptide" evidence="1">
    <location>
        <begin position="1"/>
        <end position="21"/>
    </location>
</feature>
<accession>A0A9Q8Q5Q6</accession>
<name>A0A9Q8Q5Q6_9GAMM</name>
<evidence type="ECO:0000313" key="3">
    <source>
        <dbReference type="Proteomes" id="UP000829116"/>
    </source>
</evidence>
<reference evidence="2" key="1">
    <citation type="submission" date="2022-03" db="EMBL/GenBank/DDBJ databases">
        <title>ESBL-producing Moellerella wisconsensis and Escherichia marmotae isolated from wild game meat.</title>
        <authorList>
            <person name="Biggel M."/>
        </authorList>
    </citation>
    <scope>NUCLEOTIDE SEQUENCE</scope>
    <source>
        <strain evidence="2">W51</strain>
    </source>
</reference>
<evidence type="ECO:0008006" key="4">
    <source>
        <dbReference type="Google" id="ProtNLM"/>
    </source>
</evidence>
<dbReference type="AlphaFoldDB" id="A0A9Q8Q5Q6"/>
<dbReference type="EMBL" id="CP093245">
    <property type="protein sequence ID" value="UNH32203.1"/>
    <property type="molecule type" value="Genomic_DNA"/>
</dbReference>
<evidence type="ECO:0000313" key="2">
    <source>
        <dbReference type="EMBL" id="UNH32203.1"/>
    </source>
</evidence>
<proteinExistence type="predicted"/>
<keyword evidence="1" id="KW-0732">Signal</keyword>
<protein>
    <recommendedName>
        <fullName evidence="4">Solitary outer membrane autotransporter beta-barrel domain-containing protein</fullName>
    </recommendedName>
</protein>
<sequence>MKHIYFRMLFLIITTSGSSMAEDLKTGYNKLLALSLTDDISASKLKSDGLSYEKYSLPYNFNELYVNGDYSFSVQLRGNYLKVKSSSFHIENVGSLHARWDIFSITTSPKVTYKINDNFSFENELEFGYANMKNNSSFHGDFQMKESLREEKLLDWDINSFHITPKVGIKNTFKLNNNDEINSFGRISYMFANGFRDKNNTGTWALGSEYVMTDLFKLNEKNFNLILSDSIGGFYGKNYRELSFGVINNISLSLEAPIDFYDDQLKIKMGVGYLLGDNAHGITFILEIR</sequence>
<organism evidence="2 3">
    <name type="scientific">Moellerella wisconsensis</name>
    <dbReference type="NCBI Taxonomy" id="158849"/>
    <lineage>
        <taxon>Bacteria</taxon>
        <taxon>Pseudomonadati</taxon>
        <taxon>Pseudomonadota</taxon>
        <taxon>Gammaproteobacteria</taxon>
        <taxon>Enterobacterales</taxon>
        <taxon>Morganellaceae</taxon>
        <taxon>Moellerella</taxon>
    </lineage>
</organism>
<dbReference type="RefSeq" id="WP_241500628.1">
    <property type="nucleotide sequence ID" value="NZ_CAWQWN010000001.1"/>
</dbReference>
<evidence type="ECO:0000256" key="1">
    <source>
        <dbReference type="SAM" id="SignalP"/>
    </source>
</evidence>
<dbReference type="Proteomes" id="UP000829116">
    <property type="component" value="Chromosome"/>
</dbReference>
<gene>
    <name evidence="2" type="ORF">MNY72_07965</name>
</gene>
<feature type="chain" id="PRO_5040270036" description="Solitary outer membrane autotransporter beta-barrel domain-containing protein" evidence="1">
    <location>
        <begin position="22"/>
        <end position="289"/>
    </location>
</feature>
<dbReference type="GeneID" id="79717204"/>